<gene>
    <name evidence="1" type="ORF">ACAOBT_LOCUS16576</name>
</gene>
<keyword evidence="2" id="KW-1185">Reference proteome</keyword>
<accession>A0A9P0KVS2</accession>
<sequence length="136" mass="15010">MHITRENVSIRLWGRLDDTKETWRLDDDESVAHRTEIANKKHVPYRAPALPAKFSSVSVFGIGAEAALLPGNEEFVPEVTDNSSLVSEVCASMGEAVEFVSELPDDSSSVGNIYTREVFKVSTVFKLRRRSAAVAV</sequence>
<proteinExistence type="predicted"/>
<dbReference type="EMBL" id="CAKOFQ010006975">
    <property type="protein sequence ID" value="CAH1985253.1"/>
    <property type="molecule type" value="Genomic_DNA"/>
</dbReference>
<name>A0A9P0KVS2_ACAOB</name>
<dbReference type="AlphaFoldDB" id="A0A9P0KVS2"/>
<evidence type="ECO:0000313" key="2">
    <source>
        <dbReference type="Proteomes" id="UP001152888"/>
    </source>
</evidence>
<organism evidence="1 2">
    <name type="scientific">Acanthoscelides obtectus</name>
    <name type="common">Bean weevil</name>
    <name type="synonym">Bruchus obtectus</name>
    <dbReference type="NCBI Taxonomy" id="200917"/>
    <lineage>
        <taxon>Eukaryota</taxon>
        <taxon>Metazoa</taxon>
        <taxon>Ecdysozoa</taxon>
        <taxon>Arthropoda</taxon>
        <taxon>Hexapoda</taxon>
        <taxon>Insecta</taxon>
        <taxon>Pterygota</taxon>
        <taxon>Neoptera</taxon>
        <taxon>Endopterygota</taxon>
        <taxon>Coleoptera</taxon>
        <taxon>Polyphaga</taxon>
        <taxon>Cucujiformia</taxon>
        <taxon>Chrysomeloidea</taxon>
        <taxon>Chrysomelidae</taxon>
        <taxon>Bruchinae</taxon>
        <taxon>Bruchini</taxon>
        <taxon>Acanthoscelides</taxon>
    </lineage>
</organism>
<comment type="caution">
    <text evidence="1">The sequence shown here is derived from an EMBL/GenBank/DDBJ whole genome shotgun (WGS) entry which is preliminary data.</text>
</comment>
<dbReference type="Proteomes" id="UP001152888">
    <property type="component" value="Unassembled WGS sequence"/>
</dbReference>
<evidence type="ECO:0000313" key="1">
    <source>
        <dbReference type="EMBL" id="CAH1985253.1"/>
    </source>
</evidence>
<reference evidence="1" key="1">
    <citation type="submission" date="2022-03" db="EMBL/GenBank/DDBJ databases">
        <authorList>
            <person name="Sayadi A."/>
        </authorList>
    </citation>
    <scope>NUCLEOTIDE SEQUENCE</scope>
</reference>
<protein>
    <submittedName>
        <fullName evidence="1">Uncharacterized protein</fullName>
    </submittedName>
</protein>